<dbReference type="InterPro" id="IPR025902">
    <property type="entry name" value="LssY-like-C_dom"/>
</dbReference>
<dbReference type="Gene3D" id="2.40.160.20">
    <property type="match status" value="1"/>
</dbReference>
<dbReference type="Pfam" id="PF14067">
    <property type="entry name" value="LssY_C"/>
    <property type="match status" value="1"/>
</dbReference>
<organism evidence="2 3">
    <name type="scientific">Acidisarcina polymorpha</name>
    <dbReference type="NCBI Taxonomy" id="2211140"/>
    <lineage>
        <taxon>Bacteria</taxon>
        <taxon>Pseudomonadati</taxon>
        <taxon>Acidobacteriota</taxon>
        <taxon>Terriglobia</taxon>
        <taxon>Terriglobales</taxon>
        <taxon>Acidobacteriaceae</taxon>
        <taxon>Acidisarcina</taxon>
    </lineage>
</organism>
<keyword evidence="3" id="KW-1185">Reference proteome</keyword>
<dbReference type="AlphaFoldDB" id="A0A2Z5GAJ6"/>
<reference evidence="2 3" key="1">
    <citation type="journal article" date="2018" name="Front. Microbiol.">
        <title>Hydrolytic Capabilities as a Key to Environmental Success: Chitinolytic and Cellulolytic Acidobacteria From Acidic Sub-arctic Soils and Boreal Peatlands.</title>
        <authorList>
            <person name="Belova S.E."/>
            <person name="Ravin N.V."/>
            <person name="Pankratov T.A."/>
            <person name="Rakitin A.L."/>
            <person name="Ivanova A.A."/>
            <person name="Beletsky A.V."/>
            <person name="Mardanov A.V."/>
            <person name="Sinninghe Damste J.S."/>
            <person name="Dedysh S.N."/>
        </authorList>
    </citation>
    <scope>NUCLEOTIDE SEQUENCE [LARGE SCALE GENOMIC DNA]</scope>
    <source>
        <strain evidence="2 3">SBC82</strain>
        <plasmid evidence="3">pacpol4</plasmid>
    </source>
</reference>
<dbReference type="KEGG" id="abas:ACPOL_7080"/>
<dbReference type="Proteomes" id="UP000253606">
    <property type="component" value="Plasmid pACPOL4"/>
</dbReference>
<gene>
    <name evidence="2" type="ORF">ACPOL_7080</name>
</gene>
<proteinExistence type="predicted"/>
<dbReference type="SUPFAM" id="SSF56925">
    <property type="entry name" value="OMPA-like"/>
    <property type="match status" value="1"/>
</dbReference>
<keyword evidence="2" id="KW-0614">Plasmid</keyword>
<evidence type="ECO:0000313" key="3">
    <source>
        <dbReference type="Proteomes" id="UP000253606"/>
    </source>
</evidence>
<feature type="domain" description="LssY-like C-terminal" evidence="1">
    <location>
        <begin position="197"/>
        <end position="371"/>
    </location>
</feature>
<evidence type="ECO:0000313" key="2">
    <source>
        <dbReference type="EMBL" id="AXC16272.1"/>
    </source>
</evidence>
<sequence length="745" mass="80672">MLQIRLTQNISSFGSKPGTPVSAILISPVEIDGKIVLPLESDLHGTLAAVGRVGVGFGSETASLDLKWETITVPGGQPQTINALVSELNNSRETVDLQGKIHGIRATATASKIISGFAISAASFDPMSQLFAASASVSAFRIPESEIILPAGTELHLTLHAPLNVSTVFPNPSPALSNPSQVTELTGIVRPLPFRTTTVSPVFESDLVSLLYIGQQDAIERAFAAAGWSASDSLNAQSSFGVMRSVIEDQGYKEGPVSTLLLDGKQPAATFSKSLDTFFKRDHLRIYAQTGTFDGEPLFSSTATHDSGIGIDKKNKRLIHLIDENIDQERSKVIDDLLLTGCVDGVSYLDRPWVPLDAKNATGDKLTTDGRIAIVRMNSCSSPVRADTPAAAAPMVQTKAPLTERVGRDFILYMRDDFLRGNIVYQGYAGTKMLINLRKKPEGPTDPLQPKVLNIAGEEYEVVSRPGASSSKGGLKDAGFSTPSYHLPGVERTYKTRLNFSVSGGYSRFGNSAFSTQNLVYNLDEPPPYGGPFNSANINQLHTGWNISVNSTLDSWKYISNEFGYSYNQAPLTITEVVTGNPLFNGASVVYFDGQVRQFTYNVLIHPTPNGKRFRPYVSIGPDFQLIRLSDSKPSKNAILKFTVKDVGIIVDAYNFGSKPPLEGGGIFQSGLQYGAGFKYQVTPRWFICSDFKETLSPQPNWWKKSLPDLETILGPGVLTVAPGTYQSAGPLRQQRFSAGFGVSF</sequence>
<evidence type="ECO:0000259" key="1">
    <source>
        <dbReference type="Pfam" id="PF14067"/>
    </source>
</evidence>
<protein>
    <recommendedName>
        <fullName evidence="1">LssY-like C-terminal domain-containing protein</fullName>
    </recommendedName>
</protein>
<accession>A0A2Z5GAJ6</accession>
<name>A0A2Z5GAJ6_9BACT</name>
<geneLocation type="plasmid" evidence="3">
    <name>pacpol4</name>
</geneLocation>
<dbReference type="InterPro" id="IPR011250">
    <property type="entry name" value="OMP/PagP_B-barrel"/>
</dbReference>
<dbReference type="EMBL" id="CP030843">
    <property type="protein sequence ID" value="AXC16272.1"/>
    <property type="molecule type" value="Genomic_DNA"/>
</dbReference>